<accession>A0ACC0JKA7</accession>
<reference evidence="1 2" key="1">
    <citation type="journal article" date="2022" name="Genome Biol. Evol.">
        <title>The Spruce Budworm Genome: Reconstructing the Evolutionary History of Antifreeze Proteins.</title>
        <authorList>
            <person name="Beliveau C."/>
            <person name="Gagne P."/>
            <person name="Picq S."/>
            <person name="Vernygora O."/>
            <person name="Keeling C.I."/>
            <person name="Pinkney K."/>
            <person name="Doucet D."/>
            <person name="Wen F."/>
            <person name="Johnston J.S."/>
            <person name="Maaroufi H."/>
            <person name="Boyle B."/>
            <person name="Laroche J."/>
            <person name="Dewar K."/>
            <person name="Juretic N."/>
            <person name="Blackburn G."/>
            <person name="Nisole A."/>
            <person name="Brunet B."/>
            <person name="Brandao M."/>
            <person name="Lumley L."/>
            <person name="Duan J."/>
            <person name="Quan G."/>
            <person name="Lucarotti C.J."/>
            <person name="Roe A.D."/>
            <person name="Sperling F.A.H."/>
            <person name="Levesque R.C."/>
            <person name="Cusson M."/>
        </authorList>
    </citation>
    <scope>NUCLEOTIDE SEQUENCE [LARGE SCALE GENOMIC DNA]</scope>
    <source>
        <strain evidence="1">Glfc:IPQL:Cfum</strain>
    </source>
</reference>
<protein>
    <submittedName>
        <fullName evidence="1">Uncharacterized protein</fullName>
    </submittedName>
</protein>
<gene>
    <name evidence="1" type="ORF">MSG28_003037</name>
</gene>
<dbReference type="Proteomes" id="UP001064048">
    <property type="component" value="Chromosome 4"/>
</dbReference>
<evidence type="ECO:0000313" key="1">
    <source>
        <dbReference type="EMBL" id="KAI8424596.1"/>
    </source>
</evidence>
<organism evidence="1 2">
    <name type="scientific">Choristoneura fumiferana</name>
    <name type="common">Spruce budworm moth</name>
    <name type="synonym">Archips fumiferana</name>
    <dbReference type="NCBI Taxonomy" id="7141"/>
    <lineage>
        <taxon>Eukaryota</taxon>
        <taxon>Metazoa</taxon>
        <taxon>Ecdysozoa</taxon>
        <taxon>Arthropoda</taxon>
        <taxon>Hexapoda</taxon>
        <taxon>Insecta</taxon>
        <taxon>Pterygota</taxon>
        <taxon>Neoptera</taxon>
        <taxon>Endopterygota</taxon>
        <taxon>Lepidoptera</taxon>
        <taxon>Glossata</taxon>
        <taxon>Ditrysia</taxon>
        <taxon>Tortricoidea</taxon>
        <taxon>Tortricidae</taxon>
        <taxon>Tortricinae</taxon>
        <taxon>Choristoneura</taxon>
    </lineage>
</organism>
<name>A0ACC0JKA7_CHOFU</name>
<keyword evidence="2" id="KW-1185">Reference proteome</keyword>
<dbReference type="EMBL" id="CM046104">
    <property type="protein sequence ID" value="KAI8424596.1"/>
    <property type="molecule type" value="Genomic_DNA"/>
</dbReference>
<comment type="caution">
    <text evidence="1">The sequence shown here is derived from an EMBL/GenBank/DDBJ whole genome shotgun (WGS) entry which is preliminary data.</text>
</comment>
<proteinExistence type="predicted"/>
<sequence length="2238" mass="253465">MTQAREPLSIMDGNPPSCDFSTKTKRGVYISKSLAFVILVIFVLALVATSFIVYNFAACPRTDQLANVTKYELSHCDQSKLTVLPLPTENSKSVIPLEVTSAPEVTDEEEPTVQDVRLPTNVKPQKYFLKLVPYIYEGNFTFDGEISIILIVKNDTQLLTFHAVDLTFHDIKLYQKDDGRILRIVKRTEDVPRQFQILTLSETLKTGKRYVLNATYTGILNDNLHGFYRSSYDEKNVKSGTLRNYAWDHYAESLPMSTYLVAFAVTDFGKKSDKNFTVWARKEALQSASYALDIGPKILKYLEEYYKIKFPLPKIDMIALPDFKAGAMENWGLLTFREIAMLYDSGNSPTTAKARVASVVAHEIAHQWFGNLVEKTWKLMEVFVLNEVQSVFKLDALTSSHQISVEVGNPEEIGAIFDKISYGKGSAILRMMNHFLTDDVFNAGITDYLTAKMYGDAEQRDLWSALTAAARRKDAFDADVAVVMDSWTLQTGFPVLTITRDYSSGAVTFKQERFVLINNNETKESPVWWIPVSYTTASENDFNSTRPKLWLRGERSKVVRNISVGKDDWLIANIQQTGFYRINYDQRNWQMLIKILNDPSRFEKIHPINRAQIVDDAMNLALSGRLDYKTALDIINYLAHETSYVPWKAGLVALGYIDTMLSKGAYYLEYKLKRFVAEYCPELGRPVQQVLERTEANVQWMERNYQPIMAALKLLVLALACYCASSFPQDQPKQRNTIFGDEKLQGEIFENLKDMVAFDDTVDPALYRLPTTTKPIHYNILWGVDFTSTPQAFSGTVEIQLQATQAGVSEIVIQSEELTIGTVSLLQGTTNIPVTYELEPDFQFMRINLTTGTLNYNAQTPVVYSLTISFAAPLRNDMYGIYRSWFRNQHNDTISWMATTQFQATSARKAFPCYDEPSFKATFDITISRPAAYYSWSCTRIASTVPTPNTPEAYIMYDPVHTNGYFKQLIAYILSHEIAHMWFGNLVETDMGLETRFITEQVHTALLSDSANNPYPLTNPGVGSPSAVSAMFSTLSYNKGAAVIRMTEHLLGHEVHRQGLRDYLVKHQFETVLPIDLFESLEAAGVEAGALAEYGPNFSLIDYYKSWTEQRGHPVLEVQVNHQTGYYRVNYDDYTWDLITAALRGPARTQIHEYNRAQIVNDVFQFARAGIMSYTKALNILSFLEFETSYAPWVAAMTGFTWLRNRLTGTQFLVPLETLISQWATVVMRDLTYYPRVNPENPEEPEDFMRSYLRYQLAPVMCQINRDNCRAEAVTQFNALRDQDEEFNNIATPLSYISSRLRNEAEVTNVSRWVSLFLGLALVQGILTASPIPTADEEWESFATMLSDPAYRLPTTTRPRHYVVSLTPYFETAPAGLTPFSFTGDVTIYMQPTTWFANQIVLHCNDLTIQSLTVSYTDTSGVTHEIAAPNQEFTCVMPYSFLYIQTTEMMWASQEYVIRASFTGNLQENMRGFYRSWYVDSTGNKRWMATTQFQPGHARQAFPCYDEPGFKATFDITMNREANFSETIGNMPIRVSTPLENGRIADVFYTTPYTSTYLLAFIVSHYIRVETNGNTVRPFDIYARDNVGTTGQWALEIGEQLLEKMEEYTDFPYYSMAENLNMKQAAIPDFSAGAMENWGLLTYREALILYDPLNSNHFYKQRVANIVAHEIAHMWIGNLVTCAWWDNLWLNEGFARFYQYFLTEMVRPDLGYSTRFIIEQVHVSMISDSIDSAHALTNPAVTDPVSVSNHFSTITYARGASVVRMTQAFNVAEPIHLFTAFDEAAAEDGALAAYNGITIEEYFKTWSEQPGHPLLHVEINHRTGEMIVTQSRWERNTGQSSLPSLYHVPITWTRAGDIDFDDLKPTQILTAQSTSINRGTEGLEWIVDDALQLARAGVLRYERAFNIISFLRNEDQYAPWLAAITGFNWVIRRLAHDDDNLVKLRTVINDLSIAATTRLGFAEIADESYMDGLMRMYLNTFLCNNGHAQCVTAAITNFNNWLNGVFIPANMRPWVYCTGLRLGSAANFDTFWDRYLAEDLASEKVVMLEAAGCTNNQASLEKYLTAIVSGDDSVRSQDFTAALNSAVSGNEANTMRAFYWLRNNVAQTIETLGSASTLISYITARLLNEQQIAEVQAWLDAERAVIGESAYNTGVAGIASTRNFLAWADVRTVELSTFFETGYIEEEIVLPELEPEPEPEPELQPEPEPAPTPSPDSANIAALSAATLLVTLAFNMMA</sequence>
<evidence type="ECO:0000313" key="2">
    <source>
        <dbReference type="Proteomes" id="UP001064048"/>
    </source>
</evidence>